<accession>A0A1H2TA40</accession>
<dbReference type="InterPro" id="IPR013785">
    <property type="entry name" value="Aldolase_TIM"/>
</dbReference>
<dbReference type="PANTHER" id="PTHR42880">
    <property type="entry name" value="HOMOCITRATE SYNTHASE"/>
    <property type="match status" value="1"/>
</dbReference>
<name>A0A1H2TA40_9FIRM</name>
<sequence>MVYNGVDTLRPNLFKDIFPYDELPRIKFNNIQLPMEIPEEIWITDTTFRDGQQSMSSMTVDQMVRIYDYLHELDNGSGIIRQTEFFLYSEKDRKAVERCMARGYDFPQITSWIRANKEDFKLVKEMGIKETGILMSCSDYHIFHKLNMTRREAMENYLSIAESALENGIIPRCHFEDITRADFFGFVAPLAKNLMELSKKYGLPVKIRACDTLGLGVPFVGVELPRSVPAIIHGLRYYCHVPSESIEWHGHNDYNKVVVNSTTAWLYGGASANCTLFGIGERTGNCPLESMVFEYGQIKGNTKDMNLKVIVDIVDYFERELGYKVPERTPFVGSEFNVTRAGIHADGILKDEEIYNSFDTDKILGRPPLVAVNSYSGLAGIAAWINGYFRLKGSKKIDKRDPRILPIKKWVDDEYANGRTSIIRNDELEELVFKYIPNILDERDSKAI</sequence>
<evidence type="ECO:0000313" key="4">
    <source>
        <dbReference type="Proteomes" id="UP000198828"/>
    </source>
</evidence>
<reference evidence="3 4" key="1">
    <citation type="submission" date="2016-10" db="EMBL/GenBank/DDBJ databases">
        <authorList>
            <person name="de Groot N.N."/>
        </authorList>
    </citation>
    <scope>NUCLEOTIDE SEQUENCE [LARGE SCALE GENOMIC DNA]</scope>
    <source>
        <strain evidence="3 4">DSM 23310</strain>
    </source>
</reference>
<proteinExistence type="predicted"/>
<dbReference type="Gene3D" id="3.20.20.70">
    <property type="entry name" value="Aldolase class I"/>
    <property type="match status" value="1"/>
</dbReference>
<protein>
    <submittedName>
        <fullName evidence="3">Isopropylmalate/homocitrate/citramalate synthases</fullName>
    </submittedName>
</protein>
<dbReference type="CDD" id="cd07947">
    <property type="entry name" value="DRE_TIM_Re_CS"/>
    <property type="match status" value="1"/>
</dbReference>
<dbReference type="InterPro" id="IPR000891">
    <property type="entry name" value="PYR_CT"/>
</dbReference>
<dbReference type="Proteomes" id="UP000198828">
    <property type="component" value="Unassembled WGS sequence"/>
</dbReference>
<dbReference type="SUPFAM" id="SSF51569">
    <property type="entry name" value="Aldolase"/>
    <property type="match status" value="1"/>
</dbReference>
<dbReference type="RefSeq" id="WP_093750853.1">
    <property type="nucleotide sequence ID" value="NZ_FNNG01000002.1"/>
</dbReference>
<keyword evidence="1" id="KW-0808">Transferase</keyword>
<dbReference type="GO" id="GO:0016740">
    <property type="term" value="F:transferase activity"/>
    <property type="evidence" value="ECO:0007669"/>
    <property type="project" value="UniProtKB-KW"/>
</dbReference>
<dbReference type="EMBL" id="FNNG01000002">
    <property type="protein sequence ID" value="SDW40762.1"/>
    <property type="molecule type" value="Genomic_DNA"/>
</dbReference>
<keyword evidence="4" id="KW-1185">Reference proteome</keyword>
<evidence type="ECO:0000313" key="3">
    <source>
        <dbReference type="EMBL" id="SDW40762.1"/>
    </source>
</evidence>
<dbReference type="PANTHER" id="PTHR42880:SF1">
    <property type="entry name" value="ISOPROPYLMALATE_HOMOCITRATE_CITRAMALATE SYNTHASE FAMILY PROTEIN"/>
    <property type="match status" value="1"/>
</dbReference>
<dbReference type="PROSITE" id="PS50991">
    <property type="entry name" value="PYR_CT"/>
    <property type="match status" value="1"/>
</dbReference>
<organism evidence="3 4">
    <name type="scientific">Tepidimicrobium xylanilyticum</name>
    <dbReference type="NCBI Taxonomy" id="1123352"/>
    <lineage>
        <taxon>Bacteria</taxon>
        <taxon>Bacillati</taxon>
        <taxon>Bacillota</taxon>
        <taxon>Tissierellia</taxon>
        <taxon>Tissierellales</taxon>
        <taxon>Tepidimicrobiaceae</taxon>
        <taxon>Tepidimicrobium</taxon>
    </lineage>
</organism>
<evidence type="ECO:0000259" key="2">
    <source>
        <dbReference type="PROSITE" id="PS50991"/>
    </source>
</evidence>
<evidence type="ECO:0000256" key="1">
    <source>
        <dbReference type="ARBA" id="ARBA00022679"/>
    </source>
</evidence>
<feature type="domain" description="Pyruvate carboxyltransferase" evidence="2">
    <location>
        <begin position="41"/>
        <end position="311"/>
    </location>
</feature>
<dbReference type="AlphaFoldDB" id="A0A1H2TA40"/>
<dbReference type="OrthoDB" id="9804858at2"/>
<dbReference type="Pfam" id="PF00682">
    <property type="entry name" value="HMGL-like"/>
    <property type="match status" value="1"/>
</dbReference>
<gene>
    <name evidence="3" type="ORF">SAMN05660923_00665</name>
</gene>